<protein>
    <recommendedName>
        <fullName evidence="6">Outer membrane protein assembly factor BamE</fullName>
    </recommendedName>
</protein>
<dbReference type="EMBL" id="WITK01000001">
    <property type="protein sequence ID" value="MQW91001.1"/>
    <property type="molecule type" value="Genomic_DNA"/>
</dbReference>
<evidence type="ECO:0000313" key="3">
    <source>
        <dbReference type="EMBL" id="QGA10173.1"/>
    </source>
</evidence>
<feature type="signal peptide" evidence="1">
    <location>
        <begin position="1"/>
        <end position="21"/>
    </location>
</feature>
<proteinExistence type="predicted"/>
<accession>A0A5Q0P0X8</accession>
<keyword evidence="1" id="KW-0732">Signal</keyword>
<evidence type="ECO:0000313" key="2">
    <source>
        <dbReference type="EMBL" id="MQW91001.1"/>
    </source>
</evidence>
<feature type="chain" id="PRO_5044623590" description="Outer membrane protein assembly factor BamE" evidence="1">
    <location>
        <begin position="22"/>
        <end position="127"/>
    </location>
</feature>
<keyword evidence="4" id="KW-1185">Reference proteome</keyword>
<dbReference type="EMBL" id="CP045650">
    <property type="protein sequence ID" value="QGA10173.1"/>
    <property type="molecule type" value="Genomic_DNA"/>
</dbReference>
<dbReference type="PROSITE" id="PS51257">
    <property type="entry name" value="PROKAR_LIPOPROTEIN"/>
    <property type="match status" value="1"/>
</dbReference>
<dbReference type="AlphaFoldDB" id="A0A5Q0P0X8"/>
<dbReference type="Proteomes" id="UP000327478">
    <property type="component" value="Chromosome"/>
</dbReference>
<evidence type="ECO:0008006" key="6">
    <source>
        <dbReference type="Google" id="ProtNLM"/>
    </source>
</evidence>
<evidence type="ECO:0000313" key="5">
    <source>
        <dbReference type="Proteomes" id="UP000480556"/>
    </source>
</evidence>
<evidence type="ECO:0000313" key="4">
    <source>
        <dbReference type="Proteomes" id="UP000327478"/>
    </source>
</evidence>
<name>A0A5Q0P0X8_9GAMM</name>
<evidence type="ECO:0000256" key="1">
    <source>
        <dbReference type="SAM" id="SignalP"/>
    </source>
</evidence>
<gene>
    <name evidence="3" type="ORF">GFH30_01625</name>
    <name evidence="2" type="ORF">GHJ48_01080</name>
</gene>
<dbReference type="RefSeq" id="WP_153370528.1">
    <property type="nucleotide sequence ID" value="NZ_CP045650.1"/>
</dbReference>
<dbReference type="Proteomes" id="UP000480556">
    <property type="component" value="Unassembled WGS sequence"/>
</dbReference>
<sequence>MKKIISVALVSVLVLSGCMTTGNHMLKKETESTVQQKIIENKTTKAEIRKIFGSPDKTTFTDNGKEIWTYEFVDVSADAVSYIPVVNWFGSSASGTKKQLVVMFDGEVVYKYSMSEAEHKIKTGVFG</sequence>
<reference evidence="4 5" key="1">
    <citation type="submission" date="2019-10" db="EMBL/GenBank/DDBJ databases">
        <authorList>
            <person name="Dong K."/>
        </authorList>
    </citation>
    <scope>NUCLEOTIDE SEQUENCE [LARGE SCALE GENOMIC DNA]</scope>
    <source>
        <strain evidence="3">Dk386</strain>
        <strain evidence="4">dk386</strain>
        <strain evidence="2">Dk771</strain>
        <strain evidence="5">dk771</strain>
    </source>
</reference>
<organism evidence="2 5">
    <name type="scientific">Acinetobacter wanghuae</name>
    <dbReference type="NCBI Taxonomy" id="2662362"/>
    <lineage>
        <taxon>Bacteria</taxon>
        <taxon>Pseudomonadati</taxon>
        <taxon>Pseudomonadota</taxon>
        <taxon>Gammaproteobacteria</taxon>
        <taxon>Moraxellales</taxon>
        <taxon>Moraxellaceae</taxon>
        <taxon>Acinetobacter</taxon>
    </lineage>
</organism>